<dbReference type="Pfam" id="PF23750">
    <property type="entry name" value="RsgI_M"/>
    <property type="match status" value="1"/>
</dbReference>
<keyword evidence="4 7" id="KW-1133">Transmembrane helix</keyword>
<evidence type="ECO:0000256" key="2">
    <source>
        <dbReference type="ARBA" id="ARBA00022475"/>
    </source>
</evidence>
<accession>A0ABS2QJ29</accession>
<protein>
    <recommendedName>
        <fullName evidence="8">RsgI N-terminal anti-sigma domain-containing protein</fullName>
    </recommendedName>
</protein>
<feature type="compositionally biased region" description="Basic and acidic residues" evidence="6">
    <location>
        <begin position="235"/>
        <end position="255"/>
    </location>
</feature>
<evidence type="ECO:0000256" key="4">
    <source>
        <dbReference type="ARBA" id="ARBA00022989"/>
    </source>
</evidence>
<comment type="caution">
    <text evidence="9">The sequence shown here is derived from an EMBL/GenBank/DDBJ whole genome shotgun (WGS) entry which is preliminary data.</text>
</comment>
<sequence length="380" mass="42906">MKGIILDVGSDFITLLTPDGQYLKAQKQQKEYFIGEEVSFIPASSPDTKKKNKGISAFFRRNSVLLTSAAAFLLMLSLLPMLFSDKASAYMTIDINPSLELGLNDELQVIDIEGLNKEGKIILKKITNWKKESVGLVTNKIIEESKRTGYLAKQEEIVVSTVIMKDEKREMDSKLDNALNSSQIKQHNPDAKFTVVKASLSDREKAIEKGISTGKYVKSQEQKEKKTKRLIKPVDSVKESKQLHDKTKKKSEPATKQKSKKPASNSTVPSPEAKVEEGKNNRAVSQQQPNKNKAQNKVNQNSSKTNHEDHSNNQRYKKDNKTDIKREKKLEPAEKKRVKSRPANHNNGKKNQTQASKQDTEPHIQTVSKKYKEHKHSKGN</sequence>
<dbReference type="InterPro" id="IPR055431">
    <property type="entry name" value="RsgI_M"/>
</dbReference>
<dbReference type="RefSeq" id="WP_204543666.1">
    <property type="nucleotide sequence ID" value="NZ_JAFBFI010000010.1"/>
</dbReference>
<evidence type="ECO:0000256" key="7">
    <source>
        <dbReference type="SAM" id="Phobius"/>
    </source>
</evidence>
<feature type="compositionally biased region" description="Basic and acidic residues" evidence="6">
    <location>
        <begin position="305"/>
        <end position="335"/>
    </location>
</feature>
<keyword evidence="2" id="KW-1003">Cell membrane</keyword>
<feature type="transmembrane region" description="Helical" evidence="7">
    <location>
        <begin position="63"/>
        <end position="83"/>
    </location>
</feature>
<evidence type="ECO:0000259" key="8">
    <source>
        <dbReference type="PROSITE" id="PS51849"/>
    </source>
</evidence>
<dbReference type="EMBL" id="JAFBFI010000010">
    <property type="protein sequence ID" value="MBM7693102.1"/>
    <property type="molecule type" value="Genomic_DNA"/>
</dbReference>
<feature type="region of interest" description="Disordered" evidence="6">
    <location>
        <begin position="217"/>
        <end position="380"/>
    </location>
</feature>
<evidence type="ECO:0000313" key="10">
    <source>
        <dbReference type="Proteomes" id="UP000823486"/>
    </source>
</evidence>
<feature type="compositionally biased region" description="Polar residues" evidence="6">
    <location>
        <begin position="343"/>
        <end position="368"/>
    </location>
</feature>
<dbReference type="InterPro" id="IPR024449">
    <property type="entry name" value="Anti-sigma_RsgI_N"/>
</dbReference>
<reference evidence="9 10" key="1">
    <citation type="submission" date="2021-01" db="EMBL/GenBank/DDBJ databases">
        <title>Genomic Encyclopedia of Type Strains, Phase IV (KMG-IV): sequencing the most valuable type-strain genomes for metagenomic binning, comparative biology and taxonomic classification.</title>
        <authorList>
            <person name="Goeker M."/>
        </authorList>
    </citation>
    <scope>NUCLEOTIDE SEQUENCE [LARGE SCALE GENOMIC DNA]</scope>
    <source>
        <strain evidence="9 10">DSM 105482</strain>
    </source>
</reference>
<proteinExistence type="predicted"/>
<evidence type="ECO:0000256" key="3">
    <source>
        <dbReference type="ARBA" id="ARBA00022692"/>
    </source>
</evidence>
<comment type="subcellular location">
    <subcellularLocation>
        <location evidence="1">Cell membrane</location>
        <topology evidence="1">Single-pass membrane protein</topology>
    </subcellularLocation>
</comment>
<keyword evidence="5 7" id="KW-0472">Membrane</keyword>
<gene>
    <name evidence="9" type="ORF">JOC77_002541</name>
</gene>
<keyword evidence="3 7" id="KW-0812">Transmembrane</keyword>
<evidence type="ECO:0000313" key="9">
    <source>
        <dbReference type="EMBL" id="MBM7693102.1"/>
    </source>
</evidence>
<feature type="compositionally biased region" description="Low complexity" evidence="6">
    <location>
        <begin position="285"/>
        <end position="304"/>
    </location>
</feature>
<name>A0ABS2QJ29_9BACI</name>
<evidence type="ECO:0000256" key="6">
    <source>
        <dbReference type="SAM" id="MobiDB-lite"/>
    </source>
</evidence>
<dbReference type="PROSITE" id="PS51849">
    <property type="entry name" value="RSGI_N"/>
    <property type="match status" value="1"/>
</dbReference>
<dbReference type="Proteomes" id="UP000823486">
    <property type="component" value="Unassembled WGS sequence"/>
</dbReference>
<evidence type="ECO:0000256" key="5">
    <source>
        <dbReference type="ARBA" id="ARBA00023136"/>
    </source>
</evidence>
<dbReference type="Pfam" id="PF12791">
    <property type="entry name" value="RsgI_N"/>
    <property type="match status" value="1"/>
</dbReference>
<feature type="domain" description="RsgI N-terminal anti-sigma" evidence="8">
    <location>
        <begin position="1"/>
        <end position="49"/>
    </location>
</feature>
<evidence type="ECO:0000256" key="1">
    <source>
        <dbReference type="ARBA" id="ARBA00004162"/>
    </source>
</evidence>
<organism evidence="9 10">
    <name type="scientific">Peribacillus deserti</name>
    <dbReference type="NCBI Taxonomy" id="673318"/>
    <lineage>
        <taxon>Bacteria</taxon>
        <taxon>Bacillati</taxon>
        <taxon>Bacillota</taxon>
        <taxon>Bacilli</taxon>
        <taxon>Bacillales</taxon>
        <taxon>Bacillaceae</taxon>
        <taxon>Peribacillus</taxon>
    </lineage>
</organism>
<keyword evidence="10" id="KW-1185">Reference proteome</keyword>
<feature type="compositionally biased region" description="Basic residues" evidence="6">
    <location>
        <begin position="369"/>
        <end position="380"/>
    </location>
</feature>